<gene>
    <name evidence="9" type="ORF">G210_2297</name>
</gene>
<keyword evidence="5" id="KW-0408">Iron</keyword>
<evidence type="ECO:0000256" key="4">
    <source>
        <dbReference type="ARBA" id="ARBA00023157"/>
    </source>
</evidence>
<comment type="subcellular location">
    <subcellularLocation>
        <location evidence="1">Secreted</location>
    </subcellularLocation>
</comment>
<keyword evidence="3 7" id="KW-0732">Signal</keyword>
<evidence type="ECO:0000256" key="2">
    <source>
        <dbReference type="ARBA" id="ARBA00022525"/>
    </source>
</evidence>
<feature type="compositionally biased region" description="Low complexity" evidence="6">
    <location>
        <begin position="84"/>
        <end position="179"/>
    </location>
</feature>
<dbReference type="Proteomes" id="UP000011777">
    <property type="component" value="Unassembled WGS sequence"/>
</dbReference>
<keyword evidence="5" id="KW-0479">Metal-binding</keyword>
<feature type="signal peptide" evidence="7">
    <location>
        <begin position="1"/>
        <end position="20"/>
    </location>
</feature>
<dbReference type="SMART" id="SM00747">
    <property type="entry name" value="CFEM"/>
    <property type="match status" value="1"/>
</dbReference>
<dbReference type="GO" id="GO:0005576">
    <property type="term" value="C:extracellular region"/>
    <property type="evidence" value="ECO:0007669"/>
    <property type="project" value="UniProtKB-SubCell"/>
</dbReference>
<keyword evidence="5" id="KW-0349">Heme</keyword>
<feature type="domain" description="CFEM" evidence="8">
    <location>
        <begin position="1"/>
        <end position="107"/>
    </location>
</feature>
<organism evidence="9 10">
    <name type="scientific">Candida maltosa (strain Xu316)</name>
    <name type="common">Yeast</name>
    <dbReference type="NCBI Taxonomy" id="1245528"/>
    <lineage>
        <taxon>Eukaryota</taxon>
        <taxon>Fungi</taxon>
        <taxon>Dikarya</taxon>
        <taxon>Ascomycota</taxon>
        <taxon>Saccharomycotina</taxon>
        <taxon>Pichiomycetes</taxon>
        <taxon>Debaryomycetaceae</taxon>
        <taxon>Candida/Lodderomyces clade</taxon>
        <taxon>Candida</taxon>
    </lineage>
</organism>
<dbReference type="Pfam" id="PF05730">
    <property type="entry name" value="CFEM"/>
    <property type="match status" value="1"/>
</dbReference>
<sequence>MLFKISTLLAIAATLQTTLATPPACLLACVSKIEKASNCSGLNDLSCICSSQASKIEQCLNDICPNDNADDAIKAFKSSCSGFTSSSSSSESESASSTASSESESSSESQSASESESESASSTAESSAEQSSSAAGSASSSSSEAESSVESTGSESATVAAESTTAESSSVVAVVSTSTRNQTSSGSAPTSIAVVSSEGAGSKVALPLAALVGALLV</sequence>
<feature type="chain" id="PRO_5004035497" description="CFEM domain-containing protein" evidence="7">
    <location>
        <begin position="21"/>
        <end position="217"/>
    </location>
</feature>
<evidence type="ECO:0000259" key="8">
    <source>
        <dbReference type="PROSITE" id="PS52012"/>
    </source>
</evidence>
<dbReference type="OrthoDB" id="4095829at2759"/>
<dbReference type="eggNOG" id="ENOG502S1X2">
    <property type="taxonomic scope" value="Eukaryota"/>
</dbReference>
<name>M3JY84_CANMX</name>
<reference evidence="9 10" key="1">
    <citation type="submission" date="2013-02" db="EMBL/GenBank/DDBJ databases">
        <title>Genome sequence of Candida maltosa Xu316, a potential industrial strain for xylitol and ethanol production.</title>
        <authorList>
            <person name="Yu J."/>
            <person name="Wang Q."/>
            <person name="Geng X."/>
            <person name="Bao W."/>
            <person name="He P."/>
            <person name="Cai J."/>
        </authorList>
    </citation>
    <scope>NUCLEOTIDE SEQUENCE [LARGE SCALE GENOMIC DNA]</scope>
    <source>
        <strain evidence="10">Xu316</strain>
    </source>
</reference>
<keyword evidence="2" id="KW-0964">Secreted</keyword>
<evidence type="ECO:0000256" key="6">
    <source>
        <dbReference type="SAM" id="MobiDB-lite"/>
    </source>
</evidence>
<evidence type="ECO:0000256" key="5">
    <source>
        <dbReference type="PROSITE-ProRule" id="PRU01356"/>
    </source>
</evidence>
<evidence type="ECO:0000256" key="3">
    <source>
        <dbReference type="ARBA" id="ARBA00022729"/>
    </source>
</evidence>
<evidence type="ECO:0000313" key="9">
    <source>
        <dbReference type="EMBL" id="EMG47389.1"/>
    </source>
</evidence>
<dbReference type="HOGENOM" id="CLU_078308_1_0_1"/>
<dbReference type="GO" id="GO:0046872">
    <property type="term" value="F:metal ion binding"/>
    <property type="evidence" value="ECO:0007669"/>
    <property type="project" value="UniProtKB-UniRule"/>
</dbReference>
<dbReference type="PROSITE" id="PS52012">
    <property type="entry name" value="CFEM"/>
    <property type="match status" value="1"/>
</dbReference>
<feature type="binding site" description="axial binding residue" evidence="5">
    <location>
        <position position="44"/>
    </location>
    <ligand>
        <name>heme</name>
        <dbReference type="ChEBI" id="CHEBI:30413"/>
    </ligand>
    <ligandPart>
        <name>Fe</name>
        <dbReference type="ChEBI" id="CHEBI:18248"/>
    </ligandPart>
</feature>
<comment type="caution">
    <text evidence="9">The sequence shown here is derived from an EMBL/GenBank/DDBJ whole genome shotgun (WGS) entry which is preliminary data.</text>
</comment>
<dbReference type="InterPro" id="IPR008427">
    <property type="entry name" value="Extracellular_membr_CFEM_dom"/>
</dbReference>
<feature type="region of interest" description="Disordered" evidence="6">
    <location>
        <begin position="84"/>
        <end position="192"/>
    </location>
</feature>
<feature type="compositionally biased region" description="Polar residues" evidence="6">
    <location>
        <begin position="180"/>
        <end position="192"/>
    </location>
</feature>
<dbReference type="STRING" id="1245528.M3JY84"/>
<dbReference type="AlphaFoldDB" id="M3JY84"/>
<keyword evidence="4" id="KW-1015">Disulfide bond</keyword>
<evidence type="ECO:0000256" key="7">
    <source>
        <dbReference type="SAM" id="SignalP"/>
    </source>
</evidence>
<accession>M3JY84</accession>
<keyword evidence="10" id="KW-1185">Reference proteome</keyword>
<evidence type="ECO:0000256" key="1">
    <source>
        <dbReference type="ARBA" id="ARBA00004613"/>
    </source>
</evidence>
<dbReference type="EMBL" id="AOGT01001593">
    <property type="protein sequence ID" value="EMG47389.1"/>
    <property type="molecule type" value="Genomic_DNA"/>
</dbReference>
<evidence type="ECO:0000313" key="10">
    <source>
        <dbReference type="Proteomes" id="UP000011777"/>
    </source>
</evidence>
<protein>
    <recommendedName>
        <fullName evidence="8">CFEM domain-containing protein</fullName>
    </recommendedName>
</protein>
<comment type="caution">
    <text evidence="5">Lacks conserved residue(s) required for the propagation of feature annotation.</text>
</comment>
<proteinExistence type="predicted"/>
<dbReference type="OMA" id="ICPNDNA"/>